<evidence type="ECO:0000256" key="4">
    <source>
        <dbReference type="ARBA" id="ARBA00023136"/>
    </source>
</evidence>
<feature type="region of interest" description="Disordered" evidence="9">
    <location>
        <begin position="1"/>
        <end position="83"/>
    </location>
</feature>
<keyword evidence="5 7" id="KW-0168">Coated pit</keyword>
<feature type="compositionally biased region" description="Polar residues" evidence="9">
    <location>
        <begin position="1"/>
        <end position="12"/>
    </location>
</feature>
<name>A0AAD4XNY9_9MAGN</name>
<comment type="caution">
    <text evidence="10">The sequence shown here is derived from an EMBL/GenBank/DDBJ whole genome shotgun (WGS) entry which is preliminary data.</text>
</comment>
<comment type="similarity">
    <text evidence="3 7">Belongs to the clathrin light chain family.</text>
</comment>
<evidence type="ECO:0000256" key="3">
    <source>
        <dbReference type="ARBA" id="ARBA00005263"/>
    </source>
</evidence>
<feature type="region of interest" description="Disordered" evidence="9">
    <location>
        <begin position="97"/>
        <end position="173"/>
    </location>
</feature>
<dbReference type="GO" id="GO:0072583">
    <property type="term" value="P:clathrin-dependent endocytosis"/>
    <property type="evidence" value="ECO:0007669"/>
    <property type="project" value="TreeGrafter"/>
</dbReference>
<dbReference type="Proteomes" id="UP001202328">
    <property type="component" value="Unassembled WGS sequence"/>
</dbReference>
<dbReference type="GO" id="GO:0030132">
    <property type="term" value="C:clathrin coat of coated pit"/>
    <property type="evidence" value="ECO:0007669"/>
    <property type="project" value="InterPro"/>
</dbReference>
<sequence>MASSQNTFSSNEGEGEEIRVSSNSPFDDVDDGYIGYDPRLPSQRFSSNFDVNEVEEEEEEEIKKNPSDLSSIPPPPQEGLLNDDDFTVHHVSNVVVDDDNVTPSTETYGFSSTVVDEPNEDTKNSEYSPSLFLEVPESNGHEKMYDNGGDIDGVFVSDDGPLLPPPTEMEPEEGVVLREWRRQNAIELEEKEKREKEVRNQILDEAEVYKKAFYEKRELNCATNKVNIREKEKLFLANQENFNKNADKQYWKSISELIPHEVASLEKKKGKKYSEKKPSVVIVQGPKPGKPTDLSRMRQILIKLKHETPPHLIPSPLKPTDGKKDGTPAAAGEKPVCAPEGSSKQEVSVSVEDKLGTMPDPVAAS</sequence>
<evidence type="ECO:0000256" key="2">
    <source>
        <dbReference type="ARBA" id="ARBA00004180"/>
    </source>
</evidence>
<proteinExistence type="inferred from homology"/>
<dbReference type="InterPro" id="IPR000996">
    <property type="entry name" value="Clathrin_L-chain"/>
</dbReference>
<evidence type="ECO:0000313" key="10">
    <source>
        <dbReference type="EMBL" id="KAI3928087.1"/>
    </source>
</evidence>
<dbReference type="PANTHER" id="PTHR10639">
    <property type="entry name" value="CLATHRIN LIGHT CHAIN"/>
    <property type="match status" value="1"/>
</dbReference>
<evidence type="ECO:0000256" key="7">
    <source>
        <dbReference type="RuleBase" id="RU363137"/>
    </source>
</evidence>
<evidence type="ECO:0000256" key="8">
    <source>
        <dbReference type="SAM" id="Coils"/>
    </source>
</evidence>
<dbReference type="GO" id="GO:0006886">
    <property type="term" value="P:intracellular protein transport"/>
    <property type="evidence" value="ECO:0007669"/>
    <property type="project" value="InterPro"/>
</dbReference>
<keyword evidence="8" id="KW-0175">Coiled coil</keyword>
<dbReference type="Pfam" id="PF01086">
    <property type="entry name" value="Clathrin_lg_ch"/>
    <property type="match status" value="1"/>
</dbReference>
<organism evidence="10 11">
    <name type="scientific">Papaver atlanticum</name>
    <dbReference type="NCBI Taxonomy" id="357466"/>
    <lineage>
        <taxon>Eukaryota</taxon>
        <taxon>Viridiplantae</taxon>
        <taxon>Streptophyta</taxon>
        <taxon>Embryophyta</taxon>
        <taxon>Tracheophyta</taxon>
        <taxon>Spermatophyta</taxon>
        <taxon>Magnoliopsida</taxon>
        <taxon>Ranunculales</taxon>
        <taxon>Papaveraceae</taxon>
        <taxon>Papaveroideae</taxon>
        <taxon>Papaver</taxon>
    </lineage>
</organism>
<dbReference type="AlphaFoldDB" id="A0AAD4XNY9"/>
<feature type="coiled-coil region" evidence="8">
    <location>
        <begin position="177"/>
        <end position="206"/>
    </location>
</feature>
<reference evidence="10" key="1">
    <citation type="submission" date="2022-04" db="EMBL/GenBank/DDBJ databases">
        <title>A functionally conserved STORR gene fusion in Papaver species that diverged 16.8 million years ago.</title>
        <authorList>
            <person name="Catania T."/>
        </authorList>
    </citation>
    <scope>NUCLEOTIDE SEQUENCE</scope>
    <source>
        <strain evidence="10">S-188037</strain>
    </source>
</reference>
<comment type="subcellular location">
    <subcellularLocation>
        <location evidence="2 7">Cytoplasmic vesicle membrane</location>
        <topology evidence="2 7">Peripheral membrane protein</topology>
        <orientation evidence="2 7">Cytoplasmic side</orientation>
    </subcellularLocation>
    <subcellularLocation>
        <location evidence="7">Membrane</location>
        <location evidence="7">Coated pit</location>
        <topology evidence="7">Peripheral membrane protein</topology>
        <orientation evidence="7">Cytoplasmic side</orientation>
    </subcellularLocation>
    <text evidence="7">Cytoplasmic face of coated pits and vesicles.</text>
</comment>
<dbReference type="GO" id="GO:0030130">
    <property type="term" value="C:clathrin coat of trans-Golgi network vesicle"/>
    <property type="evidence" value="ECO:0007669"/>
    <property type="project" value="InterPro"/>
</dbReference>
<accession>A0AAD4XNY9</accession>
<gene>
    <name evidence="10" type="ORF">MKW98_023688</name>
</gene>
<evidence type="ECO:0000256" key="5">
    <source>
        <dbReference type="ARBA" id="ARBA00023176"/>
    </source>
</evidence>
<evidence type="ECO:0000256" key="6">
    <source>
        <dbReference type="ARBA" id="ARBA00023329"/>
    </source>
</evidence>
<evidence type="ECO:0000313" key="11">
    <source>
        <dbReference type="Proteomes" id="UP001202328"/>
    </source>
</evidence>
<feature type="region of interest" description="Disordered" evidence="9">
    <location>
        <begin position="268"/>
        <end position="365"/>
    </location>
</feature>
<comment type="function">
    <text evidence="1 7">Clathrin is the major protein of the polyhedral coat of coated pits and vesicles.</text>
</comment>
<feature type="compositionally biased region" description="Basic and acidic residues" evidence="9">
    <location>
        <begin position="268"/>
        <end position="278"/>
    </location>
</feature>
<evidence type="ECO:0000256" key="1">
    <source>
        <dbReference type="ARBA" id="ARBA00003913"/>
    </source>
</evidence>
<dbReference type="GO" id="GO:0032050">
    <property type="term" value="F:clathrin heavy chain binding"/>
    <property type="evidence" value="ECO:0007669"/>
    <property type="project" value="TreeGrafter"/>
</dbReference>
<protein>
    <recommendedName>
        <fullName evidence="7">Clathrin light chain</fullName>
    </recommendedName>
</protein>
<keyword evidence="11" id="KW-1185">Reference proteome</keyword>
<feature type="compositionally biased region" description="Polar residues" evidence="9">
    <location>
        <begin position="102"/>
        <end position="114"/>
    </location>
</feature>
<dbReference type="GO" id="GO:0005198">
    <property type="term" value="F:structural molecule activity"/>
    <property type="evidence" value="ECO:0007669"/>
    <property type="project" value="InterPro"/>
</dbReference>
<dbReference type="EMBL" id="JAJJMB010007708">
    <property type="protein sequence ID" value="KAI3928087.1"/>
    <property type="molecule type" value="Genomic_DNA"/>
</dbReference>
<evidence type="ECO:0000256" key="9">
    <source>
        <dbReference type="SAM" id="MobiDB-lite"/>
    </source>
</evidence>
<keyword evidence="4 7" id="KW-0472">Membrane</keyword>
<dbReference type="PANTHER" id="PTHR10639:SF7">
    <property type="entry name" value="CLATHRIN LIGHT CHAIN"/>
    <property type="match status" value="1"/>
</dbReference>
<keyword evidence="6 7" id="KW-0968">Cytoplasmic vesicle</keyword>